<dbReference type="PANTHER" id="PTHR10030">
    <property type="entry name" value="ALPHA-L-FUCOSIDASE"/>
    <property type="match status" value="1"/>
</dbReference>
<evidence type="ECO:0000256" key="5">
    <source>
        <dbReference type="ARBA" id="ARBA00022801"/>
    </source>
</evidence>
<dbReference type="Pfam" id="PF01120">
    <property type="entry name" value="Alpha_L_fucos"/>
    <property type="match status" value="1"/>
</dbReference>
<dbReference type="SMART" id="SM00812">
    <property type="entry name" value="Alpha_L_fucos"/>
    <property type="match status" value="1"/>
</dbReference>
<dbReference type="PANTHER" id="PTHR10030:SF37">
    <property type="entry name" value="ALPHA-L-FUCOSIDASE-RELATED"/>
    <property type="match status" value="1"/>
</dbReference>
<dbReference type="Proteomes" id="UP000650466">
    <property type="component" value="Unassembled WGS sequence"/>
</dbReference>
<dbReference type="GO" id="GO:0006004">
    <property type="term" value="P:fucose metabolic process"/>
    <property type="evidence" value="ECO:0007669"/>
    <property type="project" value="InterPro"/>
</dbReference>
<dbReference type="InterPro" id="IPR017853">
    <property type="entry name" value="GH"/>
</dbReference>
<comment type="caution">
    <text evidence="9">The sequence shown here is derived from an EMBL/GenBank/DDBJ whole genome shotgun (WGS) entry which is preliminary data.</text>
</comment>
<keyword evidence="5" id="KW-0378">Hydrolase</keyword>
<accession>A0A926KIW0</accession>
<dbReference type="InterPro" id="IPR057739">
    <property type="entry name" value="Glyco_hydro_29_N"/>
</dbReference>
<evidence type="ECO:0000313" key="10">
    <source>
        <dbReference type="Proteomes" id="UP000650466"/>
    </source>
</evidence>
<dbReference type="PIRSF" id="PIRSF001092">
    <property type="entry name" value="Alpha-L-fucosidase"/>
    <property type="match status" value="1"/>
</dbReference>
<evidence type="ECO:0000256" key="3">
    <source>
        <dbReference type="ARBA" id="ARBA00012662"/>
    </source>
</evidence>
<evidence type="ECO:0000256" key="4">
    <source>
        <dbReference type="ARBA" id="ARBA00022729"/>
    </source>
</evidence>
<proteinExistence type="inferred from homology"/>
<keyword evidence="10" id="KW-1185">Reference proteome</keyword>
<reference evidence="9" key="1">
    <citation type="submission" date="2020-09" db="EMBL/GenBank/DDBJ databases">
        <title>Draft Genome Sequence of Paenibacillus sp. WST5.</title>
        <authorList>
            <person name="Bao Z."/>
        </authorList>
    </citation>
    <scope>NUCLEOTIDE SEQUENCE</scope>
    <source>
        <strain evidence="9">WST5</strain>
    </source>
</reference>
<dbReference type="InterPro" id="IPR031919">
    <property type="entry name" value="Fucosidase_C"/>
</dbReference>
<evidence type="ECO:0000259" key="7">
    <source>
        <dbReference type="Pfam" id="PF01120"/>
    </source>
</evidence>
<dbReference type="EC" id="3.2.1.51" evidence="3"/>
<gene>
    <name evidence="9" type="ORF">ICC18_00130</name>
</gene>
<organism evidence="9 10">
    <name type="scientific">Paenibacillus sedimenti</name>
    <dbReference type="NCBI Taxonomy" id="2770274"/>
    <lineage>
        <taxon>Bacteria</taxon>
        <taxon>Bacillati</taxon>
        <taxon>Bacillota</taxon>
        <taxon>Bacilli</taxon>
        <taxon>Bacillales</taxon>
        <taxon>Paenibacillaceae</taxon>
        <taxon>Paenibacillus</taxon>
    </lineage>
</organism>
<sequence>MVKAHIAKGPFEPTFESLRKFECPEWFRDAKLGIWSHWGAQSVPMYGDWYARNMYYEGSEQYRYHIRHYGHPSKFGYKDIVQLWKAEKFDPESLMDLYVAAGAKYFVAQAMHHDNFFNYDSKIHRFNSVNMGPKKDIVALWKAAASRRGLPFGLTEHLGATFSWFQFNKGQDKEGPYTGIPYDGNDPEYEDLYLPNREHYHPDKQQWDPKDPWYTSNPWWHQRWFDIIKEVIDLYQPDLLYSDGGLPFASSWDKTDVSFEDPSFAAGLNAVAHLYNTSAAASGGVNRAIYNQKDRRQDIYRIGILDIERSQEPDIKPDPWQTDTCVGDWFYNVKTVYKKPGHVIEILVDIIAKNGNLLLNIPQKPDGTIDDECTYILQEMAKWIRICGEGVYGTRPFRVSGEGHSRVVIDHFKEDKVEWNSGDFRFTQKGNTLYAFQMRWPEDQRAVIRTLTQTDKVESVRLLGVGEVPFEQPYGALIVSLPDRQPTPYVNCLAIELKP</sequence>
<keyword evidence="4" id="KW-0732">Signal</keyword>
<evidence type="ECO:0000256" key="1">
    <source>
        <dbReference type="ARBA" id="ARBA00004071"/>
    </source>
</evidence>
<dbReference type="Pfam" id="PF16757">
    <property type="entry name" value="Fucosidase_C"/>
    <property type="match status" value="1"/>
</dbReference>
<keyword evidence="6" id="KW-0326">Glycosidase</keyword>
<dbReference type="InterPro" id="IPR000933">
    <property type="entry name" value="Glyco_hydro_29"/>
</dbReference>
<dbReference type="GO" id="GO:0016139">
    <property type="term" value="P:glycoside catabolic process"/>
    <property type="evidence" value="ECO:0007669"/>
    <property type="project" value="TreeGrafter"/>
</dbReference>
<name>A0A926KIW0_9BACL</name>
<protein>
    <recommendedName>
        <fullName evidence="3">alpha-L-fucosidase</fullName>
        <ecNumber evidence="3">3.2.1.51</ecNumber>
    </recommendedName>
</protein>
<evidence type="ECO:0000313" key="9">
    <source>
        <dbReference type="EMBL" id="MBD0378527.1"/>
    </source>
</evidence>
<dbReference type="EMBL" id="JACVVD010000001">
    <property type="protein sequence ID" value="MBD0378527.1"/>
    <property type="molecule type" value="Genomic_DNA"/>
</dbReference>
<dbReference type="GO" id="GO:0005764">
    <property type="term" value="C:lysosome"/>
    <property type="evidence" value="ECO:0007669"/>
    <property type="project" value="TreeGrafter"/>
</dbReference>
<evidence type="ECO:0000256" key="6">
    <source>
        <dbReference type="ARBA" id="ARBA00023295"/>
    </source>
</evidence>
<feature type="domain" description="Glycoside hydrolase family 29 N-terminal" evidence="7">
    <location>
        <begin position="3"/>
        <end position="389"/>
    </location>
</feature>
<dbReference type="Gene3D" id="3.20.20.80">
    <property type="entry name" value="Glycosidases"/>
    <property type="match status" value="1"/>
</dbReference>
<dbReference type="InterPro" id="IPR013780">
    <property type="entry name" value="Glyco_hydro_b"/>
</dbReference>
<dbReference type="SUPFAM" id="SSF51445">
    <property type="entry name" value="(Trans)glycosidases"/>
    <property type="match status" value="1"/>
</dbReference>
<dbReference type="GO" id="GO:0004560">
    <property type="term" value="F:alpha-L-fucosidase activity"/>
    <property type="evidence" value="ECO:0007669"/>
    <property type="project" value="InterPro"/>
</dbReference>
<evidence type="ECO:0000259" key="8">
    <source>
        <dbReference type="Pfam" id="PF16757"/>
    </source>
</evidence>
<dbReference type="RefSeq" id="WP_188172364.1">
    <property type="nucleotide sequence ID" value="NZ_JACVVD010000001.1"/>
</dbReference>
<comment type="similarity">
    <text evidence="2">Belongs to the glycosyl hydrolase 29 family.</text>
</comment>
<dbReference type="AlphaFoldDB" id="A0A926KIW0"/>
<evidence type="ECO:0000256" key="2">
    <source>
        <dbReference type="ARBA" id="ARBA00007951"/>
    </source>
</evidence>
<comment type="function">
    <text evidence="1">Alpha-L-fucosidase is responsible for hydrolyzing the alpha-1,6-linked fucose joined to the reducing-end N-acetylglucosamine of the carbohydrate moieties of glycoproteins.</text>
</comment>
<dbReference type="Gene3D" id="2.60.40.1180">
    <property type="entry name" value="Golgi alpha-mannosidase II"/>
    <property type="match status" value="1"/>
</dbReference>
<feature type="domain" description="Alpha-L-fucosidase C-terminal" evidence="8">
    <location>
        <begin position="423"/>
        <end position="487"/>
    </location>
</feature>
<dbReference type="InterPro" id="IPR016286">
    <property type="entry name" value="FUC_metazoa-typ"/>
</dbReference>